<evidence type="ECO:0000313" key="1">
    <source>
        <dbReference type="EMBL" id="NHZ38371.1"/>
    </source>
</evidence>
<protein>
    <submittedName>
        <fullName evidence="1">Uncharacterized protein</fullName>
    </submittedName>
</protein>
<evidence type="ECO:0000313" key="2">
    <source>
        <dbReference type="Proteomes" id="UP000785613"/>
    </source>
</evidence>
<keyword evidence="2" id="KW-1185">Reference proteome</keyword>
<accession>A0ABX0M276</accession>
<reference evidence="1 2" key="1">
    <citation type="submission" date="2019-09" db="EMBL/GenBank/DDBJ databases">
        <title>Taxonomy of Antarctic Massilia spp.: description of Massilia rubra sp. nov., Massilia aquatica sp. nov., Massilia mucilaginosa sp. nov., Massilia frigida sp. nov. isolated from streams, lakes and regoliths.</title>
        <authorList>
            <person name="Holochova P."/>
            <person name="Sedlacek I."/>
            <person name="Kralova S."/>
            <person name="Maslanova I."/>
            <person name="Busse H.-J."/>
            <person name="Stankova E."/>
            <person name="Vrbovska V."/>
            <person name="Kovarovic V."/>
            <person name="Bartak M."/>
            <person name="Svec P."/>
            <person name="Pantucek R."/>
        </authorList>
    </citation>
    <scope>NUCLEOTIDE SEQUENCE [LARGE SCALE GENOMIC DNA]</scope>
    <source>
        <strain evidence="1 2">CCM 8692</strain>
    </source>
</reference>
<proteinExistence type="predicted"/>
<organism evidence="1 2">
    <name type="scientific">Massilia rubra</name>
    <dbReference type="NCBI Taxonomy" id="2607910"/>
    <lineage>
        <taxon>Bacteria</taxon>
        <taxon>Pseudomonadati</taxon>
        <taxon>Pseudomonadota</taxon>
        <taxon>Betaproteobacteria</taxon>
        <taxon>Burkholderiales</taxon>
        <taxon>Oxalobacteraceae</taxon>
        <taxon>Telluria group</taxon>
        <taxon>Massilia</taxon>
    </lineage>
</organism>
<gene>
    <name evidence="1" type="ORF">F0185_33020</name>
</gene>
<comment type="caution">
    <text evidence="1">The sequence shown here is derived from an EMBL/GenBank/DDBJ whole genome shotgun (WGS) entry which is preliminary data.</text>
</comment>
<dbReference type="RefSeq" id="WP_167232834.1">
    <property type="nucleotide sequence ID" value="NZ_VUYU01000047.1"/>
</dbReference>
<sequence length="163" mass="17928">MLSIAAIEISRCPWQQLRIMGGSAVNIPDALHQMLGAATPADCEDAYWKLENRVVVQGQLFEAAQFVVPVLLAALLEPRPSHVTIGVLELLLQIVLGESHEDEVALGAPDLGDKCRERARQGLWVLYGELMRGNRESAREVIEAIELDSTRLDAFLKEAASKN</sequence>
<name>A0ABX0M276_9BURK</name>
<dbReference type="EMBL" id="VUYU01000047">
    <property type="protein sequence ID" value="NHZ38371.1"/>
    <property type="molecule type" value="Genomic_DNA"/>
</dbReference>
<dbReference type="Proteomes" id="UP000785613">
    <property type="component" value="Unassembled WGS sequence"/>
</dbReference>